<organism evidence="1 2">
    <name type="scientific">Pseudolycoriella hygida</name>
    <dbReference type="NCBI Taxonomy" id="35572"/>
    <lineage>
        <taxon>Eukaryota</taxon>
        <taxon>Metazoa</taxon>
        <taxon>Ecdysozoa</taxon>
        <taxon>Arthropoda</taxon>
        <taxon>Hexapoda</taxon>
        <taxon>Insecta</taxon>
        <taxon>Pterygota</taxon>
        <taxon>Neoptera</taxon>
        <taxon>Endopterygota</taxon>
        <taxon>Diptera</taxon>
        <taxon>Nematocera</taxon>
        <taxon>Sciaroidea</taxon>
        <taxon>Sciaridae</taxon>
        <taxon>Pseudolycoriella</taxon>
    </lineage>
</organism>
<sequence length="266" mass="31258">MVTSSFFKREIIIEAIDKMKSPVIVTCKRKKNILLKNIYRNLQRNRTQQLKTVRIESIFFLTARQYEKKPEIYFPTRKQGHSMTVQSKDKLEKNSIERIEKVGKCSFICTIAVWKNTSKTRRKKQLSQGATIHYITPGIEGINLFKRTKLMSKSTSEKHKYHIEARSIFSIFFITCCLCVCDNSLLLPSTWLPSVVTPFLGHQNNILQLYLILVDLSHFRLTENLRNEMNEANFKTKTILKNLRRSINQFAFDHLPLGDFVYIDEW</sequence>
<comment type="caution">
    <text evidence="1">The sequence shown here is derived from an EMBL/GenBank/DDBJ whole genome shotgun (WGS) entry which is preliminary data.</text>
</comment>
<evidence type="ECO:0000313" key="2">
    <source>
        <dbReference type="Proteomes" id="UP001151699"/>
    </source>
</evidence>
<dbReference type="Proteomes" id="UP001151699">
    <property type="component" value="Chromosome X"/>
</dbReference>
<evidence type="ECO:0000313" key="1">
    <source>
        <dbReference type="EMBL" id="KAJ6638521.1"/>
    </source>
</evidence>
<dbReference type="EMBL" id="WJQU01000003">
    <property type="protein sequence ID" value="KAJ6638521.1"/>
    <property type="molecule type" value="Genomic_DNA"/>
</dbReference>
<dbReference type="AlphaFoldDB" id="A0A9Q0RZR9"/>
<keyword evidence="2" id="KW-1185">Reference proteome</keyword>
<protein>
    <submittedName>
        <fullName evidence="1">Uncharacterized protein</fullName>
    </submittedName>
</protein>
<name>A0A9Q0RZR9_9DIPT</name>
<proteinExistence type="predicted"/>
<accession>A0A9Q0RZR9</accession>
<gene>
    <name evidence="1" type="ORF">Bhyg_11257</name>
</gene>
<reference evidence="1" key="1">
    <citation type="submission" date="2022-07" db="EMBL/GenBank/DDBJ databases">
        <authorList>
            <person name="Trinca V."/>
            <person name="Uliana J.V.C."/>
            <person name="Torres T.T."/>
            <person name="Ward R.J."/>
            <person name="Monesi N."/>
        </authorList>
    </citation>
    <scope>NUCLEOTIDE SEQUENCE</scope>
    <source>
        <strain evidence="1">HSMRA1968</strain>
        <tissue evidence="1">Whole embryos</tissue>
    </source>
</reference>